<evidence type="ECO:0000256" key="14">
    <source>
        <dbReference type="SAM" id="SignalP"/>
    </source>
</evidence>
<evidence type="ECO:0000256" key="1">
    <source>
        <dbReference type="ARBA" id="ARBA00000189"/>
    </source>
</evidence>
<feature type="disulfide bond" evidence="12">
    <location>
        <begin position="79"/>
        <end position="82"/>
    </location>
</feature>
<dbReference type="Proteomes" id="UP001279734">
    <property type="component" value="Unassembled WGS sequence"/>
</dbReference>
<evidence type="ECO:0000256" key="9">
    <source>
        <dbReference type="PIRSR" id="PIRSR600823-1"/>
    </source>
</evidence>
<feature type="signal peptide" evidence="14">
    <location>
        <begin position="1"/>
        <end position="32"/>
    </location>
</feature>
<feature type="binding site" evidence="10">
    <location>
        <position position="83"/>
    </location>
    <ligand>
        <name>Ca(2+)</name>
        <dbReference type="ChEBI" id="CHEBI:29108"/>
        <label>1</label>
    </ligand>
</feature>
<reference evidence="16" key="1">
    <citation type="submission" date="2023-05" db="EMBL/GenBank/DDBJ databases">
        <title>Nepenthes gracilis genome sequencing.</title>
        <authorList>
            <person name="Fukushima K."/>
        </authorList>
    </citation>
    <scope>NUCLEOTIDE SEQUENCE</scope>
    <source>
        <strain evidence="16">SING2019-196</strain>
    </source>
</reference>
<evidence type="ECO:0000256" key="4">
    <source>
        <dbReference type="ARBA" id="ARBA00022559"/>
    </source>
</evidence>
<evidence type="ECO:0000256" key="10">
    <source>
        <dbReference type="PIRSR" id="PIRSR600823-3"/>
    </source>
</evidence>
<dbReference type="Gene3D" id="1.10.520.10">
    <property type="match status" value="1"/>
</dbReference>
<feature type="binding site" evidence="10">
    <location>
        <position position="81"/>
    </location>
    <ligand>
        <name>Ca(2+)</name>
        <dbReference type="ChEBI" id="CHEBI:29108"/>
        <label>1</label>
    </ligand>
</feature>
<keyword evidence="8" id="KW-0408">Iron</keyword>
<keyword evidence="6 10" id="KW-0479">Metal-binding</keyword>
<evidence type="ECO:0000313" key="17">
    <source>
        <dbReference type="Proteomes" id="UP001279734"/>
    </source>
</evidence>
<gene>
    <name evidence="16" type="ORF">Nepgr_028221</name>
</gene>
<dbReference type="EC" id="1.11.1.7" evidence="3"/>
<organism evidence="16 17">
    <name type="scientific">Nepenthes gracilis</name>
    <name type="common">Slender pitcher plant</name>
    <dbReference type="NCBI Taxonomy" id="150966"/>
    <lineage>
        <taxon>Eukaryota</taxon>
        <taxon>Viridiplantae</taxon>
        <taxon>Streptophyta</taxon>
        <taxon>Embryophyta</taxon>
        <taxon>Tracheophyta</taxon>
        <taxon>Spermatophyta</taxon>
        <taxon>Magnoliopsida</taxon>
        <taxon>eudicotyledons</taxon>
        <taxon>Gunneridae</taxon>
        <taxon>Pentapetalae</taxon>
        <taxon>Caryophyllales</taxon>
        <taxon>Nepenthaceae</taxon>
        <taxon>Nepenthes</taxon>
    </lineage>
</organism>
<feature type="binding site" evidence="10">
    <location>
        <position position="78"/>
    </location>
    <ligand>
        <name>Ca(2+)</name>
        <dbReference type="ChEBI" id="CHEBI:29108"/>
        <label>1</label>
    </ligand>
</feature>
<keyword evidence="7" id="KW-0560">Oxidoreductase</keyword>
<feature type="active site" description="Proton acceptor" evidence="9">
    <location>
        <position position="77"/>
    </location>
</feature>
<feature type="disulfide bond" evidence="12">
    <location>
        <begin position="46"/>
        <end position="124"/>
    </location>
</feature>
<dbReference type="GO" id="GO:0006979">
    <property type="term" value="P:response to oxidative stress"/>
    <property type="evidence" value="ECO:0007669"/>
    <property type="project" value="InterPro"/>
</dbReference>
<evidence type="ECO:0000256" key="5">
    <source>
        <dbReference type="ARBA" id="ARBA00022617"/>
    </source>
</evidence>
<comment type="cofactor">
    <cofactor evidence="2">
        <name>heme b</name>
        <dbReference type="ChEBI" id="CHEBI:60344"/>
    </cofactor>
</comment>
<comment type="caution">
    <text evidence="16">The sequence shown here is derived from an EMBL/GenBank/DDBJ whole genome shotgun (WGS) entry which is preliminary data.</text>
</comment>
<keyword evidence="12" id="KW-1015">Disulfide bond</keyword>
<dbReference type="PRINTS" id="PR00458">
    <property type="entry name" value="PEROXIDASE"/>
</dbReference>
<comment type="similarity">
    <text evidence="13">Belongs to the peroxidase family.</text>
</comment>
<evidence type="ECO:0000256" key="8">
    <source>
        <dbReference type="ARBA" id="ARBA00023004"/>
    </source>
</evidence>
<dbReference type="SUPFAM" id="SSF48113">
    <property type="entry name" value="Heme-dependent peroxidases"/>
    <property type="match status" value="1"/>
</dbReference>
<sequence>MASSRRTSSTKISASYLKLLLSLVWLAAFSAAGSTELTSTYYDESCPDALSTIKTVVESAIANETAIGASLIRLHFHDCFGCDGSILLDDTTNFTGEKSASPNKNSLQGFDVIDTVKTAVESICPSVVSCADILAVVARDAVVTVR</sequence>
<keyword evidence="4" id="KW-0575">Peroxidase</keyword>
<evidence type="ECO:0000256" key="6">
    <source>
        <dbReference type="ARBA" id="ARBA00022723"/>
    </source>
</evidence>
<name>A0AAD3TBY0_NEPGR</name>
<keyword evidence="10" id="KW-0106">Calcium</keyword>
<evidence type="ECO:0000313" key="16">
    <source>
        <dbReference type="EMBL" id="GMH26378.1"/>
    </source>
</evidence>
<comment type="catalytic activity">
    <reaction evidence="1">
        <text>2 a phenolic donor + H2O2 = 2 a phenolic radical donor + 2 H2O</text>
        <dbReference type="Rhea" id="RHEA:56136"/>
        <dbReference type="ChEBI" id="CHEBI:15377"/>
        <dbReference type="ChEBI" id="CHEBI:16240"/>
        <dbReference type="ChEBI" id="CHEBI:139520"/>
        <dbReference type="ChEBI" id="CHEBI:139521"/>
        <dbReference type="EC" id="1.11.1.7"/>
    </reaction>
</comment>
<evidence type="ECO:0000256" key="3">
    <source>
        <dbReference type="ARBA" id="ARBA00012313"/>
    </source>
</evidence>
<protein>
    <recommendedName>
        <fullName evidence="3">peroxidase</fullName>
        <ecNumber evidence="3">1.11.1.7</ecNumber>
    </recommendedName>
</protein>
<feature type="binding site" evidence="10">
    <location>
        <position position="97"/>
    </location>
    <ligand>
        <name>Ca(2+)</name>
        <dbReference type="ChEBI" id="CHEBI:29108"/>
        <label>1</label>
    </ligand>
</feature>
<dbReference type="PRINTS" id="PR00461">
    <property type="entry name" value="PLPEROXIDASE"/>
</dbReference>
<dbReference type="GO" id="GO:0140825">
    <property type="term" value="F:lactoperoxidase activity"/>
    <property type="evidence" value="ECO:0007669"/>
    <property type="project" value="UniProtKB-EC"/>
</dbReference>
<dbReference type="InterPro" id="IPR002016">
    <property type="entry name" value="Haem_peroxidase"/>
</dbReference>
<evidence type="ECO:0000259" key="15">
    <source>
        <dbReference type="PROSITE" id="PS50873"/>
    </source>
</evidence>
<proteinExistence type="inferred from homology"/>
<dbReference type="GO" id="GO:0046872">
    <property type="term" value="F:metal ion binding"/>
    <property type="evidence" value="ECO:0007669"/>
    <property type="project" value="UniProtKB-KW"/>
</dbReference>
<feature type="site" description="Transition state stabilizer" evidence="11">
    <location>
        <position position="73"/>
    </location>
</feature>
<feature type="domain" description="Plant heme peroxidase family profile" evidence="15">
    <location>
        <begin position="36"/>
        <end position="146"/>
    </location>
</feature>
<dbReference type="PANTHER" id="PTHR31388:SF247">
    <property type="entry name" value="PEROXIDASE"/>
    <property type="match status" value="1"/>
</dbReference>
<dbReference type="InterPro" id="IPR000823">
    <property type="entry name" value="Peroxidase_pln"/>
</dbReference>
<dbReference type="PANTHER" id="PTHR31388">
    <property type="entry name" value="PEROXIDASE 72-RELATED"/>
    <property type="match status" value="1"/>
</dbReference>
<dbReference type="GO" id="GO:0020037">
    <property type="term" value="F:heme binding"/>
    <property type="evidence" value="ECO:0007669"/>
    <property type="project" value="InterPro"/>
</dbReference>
<dbReference type="PROSITE" id="PS00436">
    <property type="entry name" value="PEROXIDASE_2"/>
    <property type="match status" value="1"/>
</dbReference>
<evidence type="ECO:0000256" key="7">
    <source>
        <dbReference type="ARBA" id="ARBA00023002"/>
    </source>
</evidence>
<dbReference type="PROSITE" id="PS50873">
    <property type="entry name" value="PEROXIDASE_4"/>
    <property type="match status" value="1"/>
</dbReference>
<evidence type="ECO:0000256" key="2">
    <source>
        <dbReference type="ARBA" id="ARBA00001970"/>
    </source>
</evidence>
<keyword evidence="14" id="KW-0732">Signal</keyword>
<feature type="binding site" evidence="10">
    <location>
        <position position="85"/>
    </location>
    <ligand>
        <name>Ca(2+)</name>
        <dbReference type="ChEBI" id="CHEBI:29108"/>
        <label>1</label>
    </ligand>
</feature>
<keyword evidence="17" id="KW-1185">Reference proteome</keyword>
<evidence type="ECO:0000256" key="13">
    <source>
        <dbReference type="RuleBase" id="RU004241"/>
    </source>
</evidence>
<dbReference type="InterPro" id="IPR010255">
    <property type="entry name" value="Haem_peroxidase_sf"/>
</dbReference>
<evidence type="ECO:0000256" key="12">
    <source>
        <dbReference type="PIRSR" id="PIRSR600823-5"/>
    </source>
</evidence>
<dbReference type="Pfam" id="PF00141">
    <property type="entry name" value="peroxidase"/>
    <property type="match status" value="1"/>
</dbReference>
<keyword evidence="5" id="KW-0349">Heme</keyword>
<dbReference type="AlphaFoldDB" id="A0AAD3TBY0"/>
<accession>A0AAD3TBY0</accession>
<comment type="cofactor">
    <cofactor evidence="10">
        <name>Ca(2+)</name>
        <dbReference type="ChEBI" id="CHEBI:29108"/>
    </cofactor>
    <text evidence="10">Binds 2 calcium ions per subunit.</text>
</comment>
<dbReference type="EMBL" id="BSYO01000031">
    <property type="protein sequence ID" value="GMH26378.1"/>
    <property type="molecule type" value="Genomic_DNA"/>
</dbReference>
<feature type="chain" id="PRO_5041964039" description="peroxidase" evidence="14">
    <location>
        <begin position="33"/>
        <end position="146"/>
    </location>
</feature>
<evidence type="ECO:0000256" key="11">
    <source>
        <dbReference type="PIRSR" id="PIRSR600823-4"/>
    </source>
</evidence>
<dbReference type="InterPro" id="IPR019794">
    <property type="entry name" value="Peroxidases_AS"/>
</dbReference>